<name>A0ACC0URH1_9HYPO</name>
<proteinExistence type="predicted"/>
<organism evidence="1 2">
    <name type="scientific">Trichothecium roseum</name>
    <dbReference type="NCBI Taxonomy" id="47278"/>
    <lineage>
        <taxon>Eukaryota</taxon>
        <taxon>Fungi</taxon>
        <taxon>Dikarya</taxon>
        <taxon>Ascomycota</taxon>
        <taxon>Pezizomycotina</taxon>
        <taxon>Sordariomycetes</taxon>
        <taxon>Hypocreomycetidae</taxon>
        <taxon>Hypocreales</taxon>
        <taxon>Hypocreales incertae sedis</taxon>
        <taxon>Trichothecium</taxon>
    </lineage>
</organism>
<sequence>MPVQQTFTLVPKNPVPNARVTTRPMTSKQVKKAHKATNRQPKLSRQEQRRLDLAEQERIRKELDKEKQAARARAARERKKEKELAEREAKRKRGGPLVAPRASQDLISRFMRGVDGSKQREEGGAVVEEMPVLEEAEEENPEQTEPVPEHLSRSPTPQLENDATGLSGTDAPAKASTNQEKLPGSDALATNKDADESASEEPRVSFRLAFDESVDEKIDEAACEGDVTITIRDDYDKDTHEKTPATETNSQGSMPSHINRGELEQASVWQETTNTSLRQETTEIDVLPIEISADDLAGFNGPPCTQYEGLLDDDSLLLLLGSEMQIQQVEEPQQKLGPLMEEEEEEDEEVAAPEPELPALKAGITDVRKTSISEEHFDDLDDIDDVTEEEIRMLTLPTKQPRDTTQNAHHRKGSPLAKPGAQPPRLKSHSSNSLDLLIDELDDDMIDEIDNAMMMNASPSKTAKTPANPTTGITTPAAPVIAEPPRKRRRTASPYERDLGLAPAVENHSSSSPPRPPYQPPPLSTQAILGNLDDFFPSQSQQARELDDEDETRLLQSSSSSSSHNRHSPLKQPALPPPRPPGSQKRFFTSSGTSECMSLALHRSRRDAAMDELRRKQKERAETRTPAQKPPGEKGGHMGPPLRPSPKINSSRPSHGASTPRQQHRRPVNPPTVLRSPLQPRTQNTALKRPVSRRQLAESPLKSRPVISPAGVYHAAAAAAKRTAQAPIPAQAQARGAIAPPPVPKAAGQLAGGDSTADSRARAPSFTSSRPKTPAAAAAAPKTRTAEPDPAHVSAAVAGVVLPARPDGTGNDAPQASPPSASQSSEYGGAWMDELDVDLVV</sequence>
<dbReference type="EMBL" id="CM047949">
    <property type="protein sequence ID" value="KAI9896124.1"/>
    <property type="molecule type" value="Genomic_DNA"/>
</dbReference>
<evidence type="ECO:0000313" key="2">
    <source>
        <dbReference type="Proteomes" id="UP001163324"/>
    </source>
</evidence>
<gene>
    <name evidence="1" type="ORF">N3K66_009024</name>
</gene>
<dbReference type="Proteomes" id="UP001163324">
    <property type="component" value="Chromosome 10"/>
</dbReference>
<keyword evidence="2" id="KW-1185">Reference proteome</keyword>
<comment type="caution">
    <text evidence="1">The sequence shown here is derived from an EMBL/GenBank/DDBJ whole genome shotgun (WGS) entry which is preliminary data.</text>
</comment>
<reference evidence="1" key="1">
    <citation type="submission" date="2022-10" db="EMBL/GenBank/DDBJ databases">
        <title>Complete Genome of Trichothecium roseum strain YXFP-22015, a Plant Pathogen Isolated from Citrus.</title>
        <authorList>
            <person name="Wang Y."/>
            <person name="Zhu L."/>
        </authorList>
    </citation>
    <scope>NUCLEOTIDE SEQUENCE</scope>
    <source>
        <strain evidence="1">YXFP-22015</strain>
    </source>
</reference>
<accession>A0ACC0URH1</accession>
<protein>
    <submittedName>
        <fullName evidence="1">Uncharacterized protein</fullName>
    </submittedName>
</protein>
<evidence type="ECO:0000313" key="1">
    <source>
        <dbReference type="EMBL" id="KAI9896124.1"/>
    </source>
</evidence>